<dbReference type="InterPro" id="IPR013094">
    <property type="entry name" value="AB_hydrolase_3"/>
</dbReference>
<dbReference type="InterPro" id="IPR050300">
    <property type="entry name" value="GDXG_lipolytic_enzyme"/>
</dbReference>
<organism evidence="3">
    <name type="scientific">Nonomuraea gerenzanensis</name>
    <dbReference type="NCBI Taxonomy" id="93944"/>
    <lineage>
        <taxon>Bacteria</taxon>
        <taxon>Bacillati</taxon>
        <taxon>Actinomycetota</taxon>
        <taxon>Actinomycetes</taxon>
        <taxon>Streptosporangiales</taxon>
        <taxon>Streptosporangiaceae</taxon>
        <taxon>Nonomuraea</taxon>
    </lineage>
</organism>
<proteinExistence type="predicted"/>
<reference evidence="3" key="1">
    <citation type="submission" date="2016-04" db="EMBL/GenBank/DDBJ databases">
        <authorList>
            <person name="Evans L.H."/>
            <person name="Alamgir A."/>
            <person name="Owens N."/>
            <person name="Weber N.D."/>
            <person name="Virtaneva K."/>
            <person name="Barbian K."/>
            <person name="Babar A."/>
            <person name="Rosenke K."/>
        </authorList>
    </citation>
    <scope>NUCLEOTIDE SEQUENCE</scope>
    <source>
        <strain evidence="3">Nono1</strain>
    </source>
</reference>
<keyword evidence="1" id="KW-0378">Hydrolase</keyword>
<dbReference type="InterPro" id="IPR029058">
    <property type="entry name" value="AB_hydrolase_fold"/>
</dbReference>
<dbReference type="GO" id="GO:0016787">
    <property type="term" value="F:hydrolase activity"/>
    <property type="evidence" value="ECO:0007669"/>
    <property type="project" value="UniProtKB-KW"/>
</dbReference>
<sequence>MSLSLDPEIAEALALMADATAGATAGTARPEVGDIEGRRAFWEPIIGAASNAQPMPADVTMTDHTVTAADGAQITVRWYVKDGATPGSAVVFFHGGGYIFGHIDLFDGPVARYVAASGVPMLSVEYRRAPEFPFPTPLEDAYAALRWLHDRAPELGVDRDRIAVMGDSAGGGVAAALAILTRERGGPKIAHQILIMPMLDDRPTTPDPHIEPYALWSYDDSRTAWPALLGEAAGGPGVPPTAAPARLEDATGLPPAYIEVGQLDVFRDEDLAYAAKLSRAGVPVEFHLHPGAPHEFDSIAFKADVAQRATADRVRVLTSL</sequence>
<dbReference type="PANTHER" id="PTHR48081">
    <property type="entry name" value="AB HYDROLASE SUPERFAMILY PROTEIN C4A8.06C"/>
    <property type="match status" value="1"/>
</dbReference>
<protein>
    <submittedName>
        <fullName evidence="3">Esterase/lipase</fullName>
    </submittedName>
</protein>
<dbReference type="Gene3D" id="3.40.50.1820">
    <property type="entry name" value="alpha/beta hydrolase"/>
    <property type="match status" value="1"/>
</dbReference>
<name>A0A1M4EPK1_9ACTN</name>
<dbReference type="SUPFAM" id="SSF53474">
    <property type="entry name" value="alpha/beta-Hydrolases"/>
    <property type="match status" value="1"/>
</dbReference>
<dbReference type="EMBL" id="LT559118">
    <property type="protein sequence ID" value="SBP00792.1"/>
    <property type="molecule type" value="Genomic_DNA"/>
</dbReference>
<dbReference type="PANTHER" id="PTHR48081:SF8">
    <property type="entry name" value="ALPHA_BETA HYDROLASE FOLD-3 DOMAIN-CONTAINING PROTEIN-RELATED"/>
    <property type="match status" value="1"/>
</dbReference>
<evidence type="ECO:0000259" key="2">
    <source>
        <dbReference type="Pfam" id="PF07859"/>
    </source>
</evidence>
<dbReference type="Pfam" id="PF07859">
    <property type="entry name" value="Abhydrolase_3"/>
    <property type="match status" value="1"/>
</dbReference>
<accession>A0A1M4EPK1</accession>
<dbReference type="RefSeq" id="WP_225269348.1">
    <property type="nucleotide sequence ID" value="NZ_CP084058.1"/>
</dbReference>
<gene>
    <name evidence="3" type="ORF">BN4615_P10308</name>
</gene>
<dbReference type="AlphaFoldDB" id="A0A1M4EPK1"/>
<evidence type="ECO:0000256" key="1">
    <source>
        <dbReference type="ARBA" id="ARBA00022801"/>
    </source>
</evidence>
<feature type="domain" description="Alpha/beta hydrolase fold-3" evidence="2">
    <location>
        <begin position="90"/>
        <end position="296"/>
    </location>
</feature>
<evidence type="ECO:0000313" key="3">
    <source>
        <dbReference type="EMBL" id="SBP00792.1"/>
    </source>
</evidence>